<accession>A0ABQ0MPT4</accession>
<evidence type="ECO:0000256" key="1">
    <source>
        <dbReference type="SAM" id="Phobius"/>
    </source>
</evidence>
<evidence type="ECO:0000313" key="2">
    <source>
        <dbReference type="EMBL" id="GAW68817.1"/>
    </source>
</evidence>
<organism evidence="2 3">
    <name type="scientific">Geoanaerobacter pelophilus</name>
    <dbReference type="NCBI Taxonomy" id="60036"/>
    <lineage>
        <taxon>Bacteria</taxon>
        <taxon>Pseudomonadati</taxon>
        <taxon>Thermodesulfobacteriota</taxon>
        <taxon>Desulfuromonadia</taxon>
        <taxon>Geobacterales</taxon>
        <taxon>Geobacteraceae</taxon>
        <taxon>Geoanaerobacter</taxon>
    </lineage>
</organism>
<dbReference type="EMBL" id="BDQG01000001">
    <property type="protein sequence ID" value="GAW68817.1"/>
    <property type="molecule type" value="Genomic_DNA"/>
</dbReference>
<feature type="transmembrane region" description="Helical" evidence="1">
    <location>
        <begin position="66"/>
        <end position="86"/>
    </location>
</feature>
<keyword evidence="1" id="KW-1133">Transmembrane helix</keyword>
<keyword evidence="1" id="KW-0812">Transmembrane</keyword>
<comment type="caution">
    <text evidence="2">The sequence shown here is derived from an EMBL/GenBank/DDBJ whole genome shotgun (WGS) entry which is preliminary data.</text>
</comment>
<sequence>MRFFANLFLLLFLADGSLSLLDELASLFFPLVPISGLRGLLANAVILAAVPLYLSLGIDRRLPKRLFLPLILFVFWCPLSVWIFPVLGTLKLYGPFMAALQLGLGTFLVSRFNDNPQAPLTLPPALFEGPCFDLRNTLAFVGVNVLVLPAALATAALFFANSYATEATGGFMNIAPRGLYMAERTYRRGDRTVKLAGMIHIGEKEYYDEVARLVPPGNTVVLAEGVTDEKGKLKNKFDYKNVANLLGLASQEKLLFKGRVIEPKDLEIAGKGGGKEPAAPDILRADVDVSVFRQETMMLLDAMGKELRGNPSTVDGLLKLNRWTEQNVTPAMYAVIMDDILQRRNQVVVGYLDLALKNYRTVVIPWGALHMKGIEAELLKRGFVLQEEKKRLSVDFSRMLLATPDPKGRPGSSSGSAP</sequence>
<evidence type="ECO:0000313" key="3">
    <source>
        <dbReference type="Proteomes" id="UP000194153"/>
    </source>
</evidence>
<dbReference type="RefSeq" id="WP_085814957.1">
    <property type="nucleotide sequence ID" value="NZ_BDQG01000001.1"/>
</dbReference>
<reference evidence="3" key="2">
    <citation type="submission" date="2017-05" db="EMBL/GenBank/DDBJ databases">
        <title>Draft genome sequence of Geobacter pelophilus, a iron(III)-reducing bacteria.</title>
        <authorList>
            <person name="Aoyagi T."/>
            <person name="Koike H."/>
            <person name="Morita T."/>
            <person name="Sato Y."/>
            <person name="Habe H."/>
            <person name="Hori T."/>
        </authorList>
    </citation>
    <scope>NUCLEOTIDE SEQUENCE [LARGE SCALE GENOMIC DNA]</scope>
    <source>
        <strain evidence="3">Drf2</strain>
    </source>
</reference>
<keyword evidence="1" id="KW-0472">Membrane</keyword>
<gene>
    <name evidence="2" type="ORF">GPEL0_01r5328</name>
</gene>
<proteinExistence type="predicted"/>
<keyword evidence="3" id="KW-1185">Reference proteome</keyword>
<reference evidence="2 3" key="1">
    <citation type="submission" date="2017-04" db="EMBL/GenBank/DDBJ databases">
        <authorList>
            <consortium name="Geobacter pelophilus Genome Sequencing"/>
            <person name="Aoyagi T."/>
            <person name="Koike H."/>
            <person name="Hori T."/>
        </authorList>
    </citation>
    <scope>NUCLEOTIDE SEQUENCE [LARGE SCALE GENOMIC DNA]</scope>
    <source>
        <strain evidence="2 3">Drf2</strain>
    </source>
</reference>
<feature type="transmembrane region" description="Helical" evidence="1">
    <location>
        <begin position="138"/>
        <end position="160"/>
    </location>
</feature>
<dbReference type="Proteomes" id="UP000194153">
    <property type="component" value="Unassembled WGS sequence"/>
</dbReference>
<evidence type="ECO:0008006" key="4">
    <source>
        <dbReference type="Google" id="ProtNLM"/>
    </source>
</evidence>
<name>A0ABQ0MPT4_9BACT</name>
<protein>
    <recommendedName>
        <fullName evidence="4">TraB family protein</fullName>
    </recommendedName>
</protein>
<feature type="transmembrane region" description="Helical" evidence="1">
    <location>
        <begin position="31"/>
        <end position="54"/>
    </location>
</feature>